<dbReference type="InterPro" id="IPR036457">
    <property type="entry name" value="PPM-type-like_dom_sf"/>
</dbReference>
<evidence type="ECO:0000256" key="5">
    <source>
        <dbReference type="SAM" id="Phobius"/>
    </source>
</evidence>
<name>A0A423PIA9_9GAMM</name>
<dbReference type="PROSITE" id="PS00109">
    <property type="entry name" value="PROTEIN_KINASE_TYR"/>
    <property type="match status" value="1"/>
</dbReference>
<keyword evidence="5" id="KW-0472">Membrane</keyword>
<dbReference type="SMART" id="SM00220">
    <property type="entry name" value="S_TKc"/>
    <property type="match status" value="1"/>
</dbReference>
<dbReference type="SMART" id="SM00332">
    <property type="entry name" value="PP2Cc"/>
    <property type="match status" value="1"/>
</dbReference>
<reference evidence="8 9" key="1">
    <citation type="submission" date="2013-10" db="EMBL/GenBank/DDBJ databases">
        <title>Salinisphaera orenii MK-B5 Genome Sequencing.</title>
        <authorList>
            <person name="Lai Q."/>
            <person name="Li C."/>
            <person name="Shao Z."/>
        </authorList>
    </citation>
    <scope>NUCLEOTIDE SEQUENCE [LARGE SCALE GENOMIC DNA]</scope>
    <source>
        <strain evidence="8 9">MK-B5</strain>
    </source>
</reference>
<dbReference type="PROSITE" id="PS51746">
    <property type="entry name" value="PPM_2"/>
    <property type="match status" value="1"/>
</dbReference>
<dbReference type="InterPro" id="IPR000719">
    <property type="entry name" value="Prot_kinase_dom"/>
</dbReference>
<dbReference type="Pfam" id="PF13672">
    <property type="entry name" value="PP2C_2"/>
    <property type="match status" value="1"/>
</dbReference>
<dbReference type="PANTHER" id="PTHR43289">
    <property type="entry name" value="MITOGEN-ACTIVATED PROTEIN KINASE KINASE KINASE 20-RELATED"/>
    <property type="match status" value="1"/>
</dbReference>
<gene>
    <name evidence="8" type="ORF">SAOR_12300</name>
</gene>
<feature type="transmembrane region" description="Helical" evidence="5">
    <location>
        <begin position="562"/>
        <end position="582"/>
    </location>
</feature>
<evidence type="ECO:0000259" key="6">
    <source>
        <dbReference type="PROSITE" id="PS50011"/>
    </source>
</evidence>
<dbReference type="InterPro" id="IPR008266">
    <property type="entry name" value="Tyr_kinase_AS"/>
</dbReference>
<evidence type="ECO:0000259" key="7">
    <source>
        <dbReference type="PROSITE" id="PS51746"/>
    </source>
</evidence>
<dbReference type="Gene3D" id="3.30.200.20">
    <property type="entry name" value="Phosphorylase Kinase, domain 1"/>
    <property type="match status" value="1"/>
</dbReference>
<dbReference type="SUPFAM" id="SSF56112">
    <property type="entry name" value="Protein kinase-like (PK-like)"/>
    <property type="match status" value="1"/>
</dbReference>
<dbReference type="Proteomes" id="UP000283993">
    <property type="component" value="Unassembled WGS sequence"/>
</dbReference>
<keyword evidence="9" id="KW-1185">Reference proteome</keyword>
<dbReference type="EMBL" id="AYKH01000034">
    <property type="protein sequence ID" value="ROO25330.1"/>
    <property type="molecule type" value="Genomic_DNA"/>
</dbReference>
<evidence type="ECO:0000256" key="1">
    <source>
        <dbReference type="ARBA" id="ARBA00022679"/>
    </source>
</evidence>
<protein>
    <submittedName>
        <fullName evidence="8">Protein kinase</fullName>
    </submittedName>
</protein>
<evidence type="ECO:0000256" key="2">
    <source>
        <dbReference type="ARBA" id="ARBA00022741"/>
    </source>
</evidence>
<evidence type="ECO:0000313" key="9">
    <source>
        <dbReference type="Proteomes" id="UP000283993"/>
    </source>
</evidence>
<dbReference type="AlphaFoldDB" id="A0A423PIA9"/>
<dbReference type="CDD" id="cd00143">
    <property type="entry name" value="PP2Cc"/>
    <property type="match status" value="1"/>
</dbReference>
<comment type="caution">
    <text evidence="8">The sequence shown here is derived from an EMBL/GenBank/DDBJ whole genome shotgun (WGS) entry which is preliminary data.</text>
</comment>
<keyword evidence="5" id="KW-0812">Transmembrane</keyword>
<dbReference type="PANTHER" id="PTHR43289:SF6">
    <property type="entry name" value="SERINE_THREONINE-PROTEIN KINASE NEKL-3"/>
    <property type="match status" value="1"/>
</dbReference>
<organism evidence="8 9">
    <name type="scientific">Salinisphaera orenii MK-B5</name>
    <dbReference type="NCBI Taxonomy" id="856730"/>
    <lineage>
        <taxon>Bacteria</taxon>
        <taxon>Pseudomonadati</taxon>
        <taxon>Pseudomonadota</taxon>
        <taxon>Gammaproteobacteria</taxon>
        <taxon>Salinisphaerales</taxon>
        <taxon>Salinisphaeraceae</taxon>
        <taxon>Salinisphaera</taxon>
    </lineage>
</organism>
<dbReference type="Pfam" id="PF00069">
    <property type="entry name" value="Pkinase"/>
    <property type="match status" value="1"/>
</dbReference>
<evidence type="ECO:0000313" key="8">
    <source>
        <dbReference type="EMBL" id="ROO25330.1"/>
    </source>
</evidence>
<dbReference type="Gene3D" id="1.10.510.10">
    <property type="entry name" value="Transferase(Phosphotransferase) domain 1"/>
    <property type="match status" value="1"/>
</dbReference>
<keyword evidence="3 8" id="KW-0418">Kinase</keyword>
<dbReference type="PROSITE" id="PS50011">
    <property type="entry name" value="PROTEIN_KINASE_DOM"/>
    <property type="match status" value="1"/>
</dbReference>
<feature type="domain" description="PPM-type phosphatase" evidence="7">
    <location>
        <begin position="15"/>
        <end position="246"/>
    </location>
</feature>
<dbReference type="InterPro" id="IPR011009">
    <property type="entry name" value="Kinase-like_dom_sf"/>
</dbReference>
<evidence type="ECO:0000256" key="4">
    <source>
        <dbReference type="ARBA" id="ARBA00022840"/>
    </source>
</evidence>
<evidence type="ECO:0000256" key="3">
    <source>
        <dbReference type="ARBA" id="ARBA00022777"/>
    </source>
</evidence>
<keyword evidence="2" id="KW-0547">Nucleotide-binding</keyword>
<dbReference type="Gene3D" id="3.60.40.10">
    <property type="entry name" value="PPM-type phosphatase domain"/>
    <property type="match status" value="1"/>
</dbReference>
<proteinExistence type="predicted"/>
<dbReference type="SUPFAM" id="SSF81606">
    <property type="entry name" value="PP2C-like"/>
    <property type="match status" value="1"/>
</dbReference>
<dbReference type="SMART" id="SM00331">
    <property type="entry name" value="PP2C_SIG"/>
    <property type="match status" value="1"/>
</dbReference>
<feature type="domain" description="Protein kinase" evidence="6">
    <location>
        <begin position="279"/>
        <end position="544"/>
    </location>
</feature>
<keyword evidence="5" id="KW-1133">Transmembrane helix</keyword>
<sequence>MTDRDTVMSEQLRIAAGQYSSAGRKAMNQDFHGLCTPEGPALASKGIAIALADGIGSSEVSHVASETAVAGFLDDYYCTSEAWSVRRSAERVITATNAWLHAQTRQSPYREDADRGYVCTFSALVLKAATAHVFHVGDARIYRLRDGRLEQLTEDHRVAIGGGQSYLARALGVGERIDIDYRGHSIATGDVFVLLTDGVHEHVDDARIAEIVAAHGEDPDAAAKQLAARAFEAGSEDNLIAQVVRVEAVPHSDPEDIAERLTRLPHPPELEARDSFEGYEIVRQLHVSSRSRIHLAREMETDRPVALKTPGSDLRDDPVLLERFLLEEWIARRLDSPHVLKPAGRRHRQAHVYVAMEYIEGTTLTQWMIDHPRPEMAAVRELVTQIGKGVLAFHRQEMIHQDLRPDNILIDATGTVKIIDFGAVEVAGISESAGRLGADEILGTEQYAAPEYFLGERGTVRSDLFSLAAITYQMLTGRLPYGTRVPRARSAAAQHRLKYSSAIAYNADVPLWVDGALKKALHPNPDRRYAEVAEFVYDLHHPRKAFMADHALPLIERDPNRFWKGLSAVLGLTVIGLFAYIVRIGGGV</sequence>
<dbReference type="CDD" id="cd14014">
    <property type="entry name" value="STKc_PknB_like"/>
    <property type="match status" value="1"/>
</dbReference>
<dbReference type="InterPro" id="IPR001932">
    <property type="entry name" value="PPM-type_phosphatase-like_dom"/>
</dbReference>
<accession>A0A423PIA9</accession>
<dbReference type="GO" id="GO:0004674">
    <property type="term" value="F:protein serine/threonine kinase activity"/>
    <property type="evidence" value="ECO:0007669"/>
    <property type="project" value="TreeGrafter"/>
</dbReference>
<keyword evidence="1" id="KW-0808">Transferase</keyword>
<dbReference type="GO" id="GO:0005524">
    <property type="term" value="F:ATP binding"/>
    <property type="evidence" value="ECO:0007669"/>
    <property type="project" value="UniProtKB-KW"/>
</dbReference>
<keyword evidence="4" id="KW-0067">ATP-binding</keyword>